<sequence length="67" mass="8036">MDIRVKVGRRILQMRRNREWRQTDLRERCEIGRGHLSELENGRREICLLMIEKLAKAFNVTSAELLK</sequence>
<dbReference type="RefSeq" id="WP_074654212.1">
    <property type="nucleotide sequence ID" value="NZ_FNSD01000001.1"/>
</dbReference>
<protein>
    <submittedName>
        <fullName evidence="2">Helix-turn-helix</fullName>
    </submittedName>
</protein>
<dbReference type="PROSITE" id="PS50943">
    <property type="entry name" value="HTH_CROC1"/>
    <property type="match status" value="1"/>
</dbReference>
<dbReference type="Gene3D" id="1.10.260.40">
    <property type="entry name" value="lambda repressor-like DNA-binding domains"/>
    <property type="match status" value="1"/>
</dbReference>
<gene>
    <name evidence="2" type="ORF">SAMN05443244_2352</name>
</gene>
<dbReference type="AlphaFoldDB" id="A0A1H4NUS1"/>
<dbReference type="EMBL" id="FNSD01000001">
    <property type="protein sequence ID" value="SEB98558.1"/>
    <property type="molecule type" value="Genomic_DNA"/>
</dbReference>
<feature type="domain" description="HTH cro/C1-type" evidence="1">
    <location>
        <begin position="11"/>
        <end position="65"/>
    </location>
</feature>
<dbReference type="Proteomes" id="UP000182409">
    <property type="component" value="Unassembled WGS sequence"/>
</dbReference>
<dbReference type="InterPro" id="IPR010982">
    <property type="entry name" value="Lambda_DNA-bd_dom_sf"/>
</dbReference>
<dbReference type="OrthoDB" id="123213at2"/>
<name>A0A1H4NUS1_9BACT</name>
<dbReference type="InterPro" id="IPR001387">
    <property type="entry name" value="Cro/C1-type_HTH"/>
</dbReference>
<dbReference type="Pfam" id="PF01381">
    <property type="entry name" value="HTH_3"/>
    <property type="match status" value="1"/>
</dbReference>
<evidence type="ECO:0000313" key="2">
    <source>
        <dbReference type="EMBL" id="SEB98558.1"/>
    </source>
</evidence>
<dbReference type="SMART" id="SM00530">
    <property type="entry name" value="HTH_XRE"/>
    <property type="match status" value="1"/>
</dbReference>
<evidence type="ECO:0000313" key="3">
    <source>
        <dbReference type="Proteomes" id="UP000182409"/>
    </source>
</evidence>
<accession>A0A1H4NUS1</accession>
<organism evidence="2 3">
    <name type="scientific">Terriglobus roseus</name>
    <dbReference type="NCBI Taxonomy" id="392734"/>
    <lineage>
        <taxon>Bacteria</taxon>
        <taxon>Pseudomonadati</taxon>
        <taxon>Acidobacteriota</taxon>
        <taxon>Terriglobia</taxon>
        <taxon>Terriglobales</taxon>
        <taxon>Acidobacteriaceae</taxon>
        <taxon>Terriglobus</taxon>
    </lineage>
</organism>
<dbReference type="SUPFAM" id="SSF47413">
    <property type="entry name" value="lambda repressor-like DNA-binding domains"/>
    <property type="match status" value="1"/>
</dbReference>
<evidence type="ECO:0000259" key="1">
    <source>
        <dbReference type="PROSITE" id="PS50943"/>
    </source>
</evidence>
<reference evidence="2 3" key="1">
    <citation type="submission" date="2016-10" db="EMBL/GenBank/DDBJ databases">
        <authorList>
            <person name="de Groot N.N."/>
        </authorList>
    </citation>
    <scope>NUCLEOTIDE SEQUENCE [LARGE SCALE GENOMIC DNA]</scope>
    <source>
        <strain evidence="2 3">AB35.6</strain>
    </source>
</reference>
<dbReference type="CDD" id="cd00093">
    <property type="entry name" value="HTH_XRE"/>
    <property type="match status" value="1"/>
</dbReference>
<proteinExistence type="predicted"/>
<dbReference type="GO" id="GO:0003677">
    <property type="term" value="F:DNA binding"/>
    <property type="evidence" value="ECO:0007669"/>
    <property type="project" value="InterPro"/>
</dbReference>